<protein>
    <submittedName>
        <fullName evidence="2">Uncharacterized protein</fullName>
    </submittedName>
</protein>
<dbReference type="EMBL" id="MH447974">
    <property type="protein sequence ID" value="AWW14088.1"/>
    <property type="molecule type" value="Genomic_DNA"/>
</dbReference>
<feature type="transmembrane region" description="Helical" evidence="1">
    <location>
        <begin position="42"/>
        <end position="59"/>
    </location>
</feature>
<dbReference type="GeneID" id="37544323"/>
<keyword evidence="1" id="KW-1133">Transmembrane helix</keyword>
<proteinExistence type="predicted"/>
<geneLocation type="mitochondrion" evidence="2"/>
<feature type="transmembrane region" description="Helical" evidence="1">
    <location>
        <begin position="170"/>
        <end position="198"/>
    </location>
</feature>
<sequence length="337" mass="40474">MIKLILLISIIFLCINIRKVLRLLRSDFTSPTAVQPWLKKDFYNLNFGYRIILLIILIYKINHILPLLISLVFIKFLFFFLLSLTYFNELIIFIIVYYPSLLCNLKLKDRKVCPHRRERANKLKIKNYNSKKLNKIKIFIISYLKNNIIKNKNLLKHLIFKLKKYQVLEYFIFFIIKILKIIYILNIYFFGLELLLYFNISNYYPSYFKNIAYLFKFSFSGIDSNINTNTNTFNFNTLSLNEKYEYIKLKFFNKAIEPNIPFLEWFIQLLVNTDGSQNNVDQIIETNLNKIQKIEREAQLNSHSFSRIRPFLINKTDTSSTQMPNIIPYKDSSYYDE</sequence>
<keyword evidence="2" id="KW-0496">Mitochondrion</keyword>
<dbReference type="AlphaFoldDB" id="A0A2Z4HH37"/>
<gene>
    <name evidence="2" type="primary">orf337</name>
</gene>
<dbReference type="RefSeq" id="YP_009504969.1">
    <property type="nucleotide sequence ID" value="NC_038223.1"/>
</dbReference>
<reference evidence="2" key="1">
    <citation type="journal article" date="2019" name="Int. J. Biol. Macromol.">
        <title>Characterization and comparison of the mitochondrial genomes from two Lyophyllum fungal species and insights into phylogeny of Agaricomycetes.</title>
        <authorList>
            <person name="Li Q."/>
            <person name="Wang Q."/>
            <person name="Jin X."/>
            <person name="Chen Z."/>
            <person name="Xiong C."/>
            <person name="Li P."/>
            <person name="Zhao J."/>
            <person name="Huang W."/>
        </authorList>
    </citation>
    <scope>NUCLEOTIDE SEQUENCE</scope>
</reference>
<accession>A0A2Z4HH37</accession>
<feature type="transmembrane region" description="Helical" evidence="1">
    <location>
        <begin position="90"/>
        <end position="107"/>
    </location>
</feature>
<evidence type="ECO:0000313" key="2">
    <source>
        <dbReference type="EMBL" id="AWW14088.1"/>
    </source>
</evidence>
<evidence type="ECO:0000256" key="1">
    <source>
        <dbReference type="SAM" id="Phobius"/>
    </source>
</evidence>
<name>A0A2Z4HH37_LYODE</name>
<keyword evidence="1" id="KW-0472">Membrane</keyword>
<organism evidence="2">
    <name type="scientific">Lyophyllum decastes</name>
    <name type="common">Fried chicken mushroom</name>
    <dbReference type="NCBI Taxonomy" id="64660"/>
    <lineage>
        <taxon>Eukaryota</taxon>
        <taxon>Fungi</taxon>
        <taxon>Dikarya</taxon>
        <taxon>Basidiomycota</taxon>
        <taxon>Agaricomycotina</taxon>
        <taxon>Agaricomycetes</taxon>
        <taxon>Agaricomycetidae</taxon>
        <taxon>Agaricales</taxon>
        <taxon>Tricholomatineae</taxon>
        <taxon>Lyophyllaceae</taxon>
        <taxon>Lyophyllum</taxon>
    </lineage>
</organism>
<keyword evidence="1" id="KW-0812">Transmembrane</keyword>